<reference evidence="3 6" key="3">
    <citation type="submission" date="2020-07" db="EMBL/GenBank/DDBJ databases">
        <title>Whole genome sequence of Sphingobium yanoikuyae A3.</title>
        <authorList>
            <person name="Han S.-S."/>
        </authorList>
    </citation>
    <scope>NUCLEOTIDE SEQUENCE [LARGE SCALE GENOMIC DNA]</scope>
    <source>
        <strain evidence="3 6">A3</strain>
        <plasmid evidence="3 6">unnamed1</plasmid>
    </source>
</reference>
<dbReference type="Proteomes" id="UP000515377">
    <property type="component" value="Plasmid unnamed1"/>
</dbReference>
<proteinExistence type="predicted"/>
<accession>A0A3G2UT89</accession>
<organism evidence="1 4">
    <name type="scientific">Sphingobium yanoikuyae</name>
    <name type="common">Sphingomonas yanoikuyae</name>
    <dbReference type="NCBI Taxonomy" id="13690"/>
    <lineage>
        <taxon>Bacteria</taxon>
        <taxon>Pseudomonadati</taxon>
        <taxon>Pseudomonadota</taxon>
        <taxon>Alphaproteobacteria</taxon>
        <taxon>Sphingomonadales</taxon>
        <taxon>Sphingomonadaceae</taxon>
        <taxon>Sphingobium</taxon>
    </lineage>
</organism>
<geneLocation type="plasmid" evidence="3 6">
    <name>unnamed1</name>
</geneLocation>
<dbReference type="AlphaFoldDB" id="A0A3G2UT89"/>
<dbReference type="Proteomes" id="UP000280708">
    <property type="component" value="Plasmid pF1"/>
</dbReference>
<dbReference type="EMBL" id="CP060123">
    <property type="protein sequence ID" value="QNG49347.1"/>
    <property type="molecule type" value="Genomic_DNA"/>
</dbReference>
<geneLocation type="plasmid" evidence="4">
    <name>pf1</name>
</geneLocation>
<evidence type="ECO:0000313" key="2">
    <source>
        <dbReference type="EMBL" id="QHD69544.1"/>
    </source>
</evidence>
<reference evidence="2 5" key="2">
    <citation type="submission" date="2019-12" db="EMBL/GenBank/DDBJ databases">
        <title>Functional and genomic insights into the Sphingobium yanoikuyae YC-JY1, a bacterium efficiently degrading bisphenol A.</title>
        <authorList>
            <person name="Jia Y."/>
            <person name="Li X."/>
            <person name="Wang J."/>
            <person name="Eltoukhy A."/>
            <person name="Lamraoui I."/>
            <person name="Yan Y."/>
        </authorList>
    </citation>
    <scope>NUCLEOTIDE SEQUENCE [LARGE SCALE GENOMIC DNA]</scope>
    <source>
        <strain evidence="2 5">YC-JY1</strain>
    </source>
</reference>
<geneLocation type="plasmid" evidence="1">
    <name>pF1</name>
</geneLocation>
<evidence type="ECO:0000313" key="5">
    <source>
        <dbReference type="Proteomes" id="UP000464086"/>
    </source>
</evidence>
<dbReference type="EMBL" id="CP033227">
    <property type="protein sequence ID" value="AYO75871.1"/>
    <property type="molecule type" value="Genomic_DNA"/>
</dbReference>
<protein>
    <submittedName>
        <fullName evidence="1">Uncharacterized protein</fullName>
    </submittedName>
</protein>
<reference evidence="1 4" key="1">
    <citation type="submission" date="2018-10" db="EMBL/GenBank/DDBJ databases">
        <title>Characterization and genome analysis of a novel bacterium Sphingobium yanoikuyae SJTF8 capable of degrading PAHs.</title>
        <authorList>
            <person name="Yin C."/>
            <person name="Xiong W."/>
            <person name="Liang R."/>
        </authorList>
    </citation>
    <scope>NUCLEOTIDE SEQUENCE [LARGE SCALE GENOMIC DNA]</scope>
    <source>
        <strain evidence="1 4">SJTF8</strain>
        <plasmid evidence="1">pF1</plasmid>
        <plasmid evidence="4">pf1</plasmid>
    </source>
</reference>
<sequence length="68" mass="7631">MINQRLVERRLECEAGGTIFGPDDRRAEALETLRSNDDALAFSEVDAHCLDAAAGGREIHQHDRLLER</sequence>
<evidence type="ECO:0000313" key="6">
    <source>
        <dbReference type="Proteomes" id="UP000515377"/>
    </source>
</evidence>
<dbReference type="EMBL" id="CP047218">
    <property type="protein sequence ID" value="QHD69544.1"/>
    <property type="molecule type" value="Genomic_DNA"/>
</dbReference>
<evidence type="ECO:0000313" key="4">
    <source>
        <dbReference type="Proteomes" id="UP000280708"/>
    </source>
</evidence>
<name>A0A3G2UT89_SPHYA</name>
<evidence type="ECO:0000313" key="1">
    <source>
        <dbReference type="EMBL" id="AYO75871.1"/>
    </source>
</evidence>
<gene>
    <name evidence="1" type="ORF">EBF16_02630</name>
    <name evidence="2" type="ORF">GS397_22525</name>
    <name evidence="3" type="ORF">H3V42_31240</name>
</gene>
<evidence type="ECO:0000313" key="3">
    <source>
        <dbReference type="EMBL" id="QNG49347.1"/>
    </source>
</evidence>
<keyword evidence="1" id="KW-0614">Plasmid</keyword>
<dbReference type="Proteomes" id="UP000464086">
    <property type="component" value="Chromosome"/>
</dbReference>